<dbReference type="EMBL" id="JBHTIU010000086">
    <property type="protein sequence ID" value="MFD0871637.1"/>
    <property type="molecule type" value="Genomic_DNA"/>
</dbReference>
<comment type="caution">
    <text evidence="3">The sequence shown here is derived from an EMBL/GenBank/DDBJ whole genome shotgun (WGS) entry which is preliminary data.</text>
</comment>
<dbReference type="GO" id="GO:0008233">
    <property type="term" value="F:peptidase activity"/>
    <property type="evidence" value="ECO:0007669"/>
    <property type="project" value="UniProtKB-KW"/>
</dbReference>
<protein>
    <submittedName>
        <fullName evidence="3">PrsW family glutamic-type intramembrane protease</fullName>
        <ecNumber evidence="3">3.4.-.-</ecNumber>
    </submittedName>
</protein>
<dbReference type="RefSeq" id="WP_379290807.1">
    <property type="nucleotide sequence ID" value="NZ_JBHTIU010000086.1"/>
</dbReference>
<evidence type="ECO:0000256" key="1">
    <source>
        <dbReference type="SAM" id="MobiDB-lite"/>
    </source>
</evidence>
<feature type="non-terminal residue" evidence="3">
    <location>
        <position position="556"/>
    </location>
</feature>
<proteinExistence type="predicted"/>
<sequence>MANDALSTLSWWRKARLGIRAALEAVYGWGQKLMEKYPVLGKVYVLYCWMALAVLVLSLILFPDSRKMAVQFLWSFYVVIQFWVLCRGKTISWKKYMIFFLSGAYFVTPFTALVVTELTDWLGGVTTMQFWSQAILTPIAEELFKLIPLAVYLFLSRRASSLSLSDYALIGAASGAGFQFMEEATRRLTTGGLFEYGYSWLGGQTLHWNLFDLFPGYLKESYFPLNMTVSHAVHTSMIALSIGFAVRFFQRIGHYSHFIPVFFFAWGTLDHAMFNGQYGMPEWLRKFHGLLGSGFSTKPLFLLMLAAAIILDYWMLNKMVKQLPLLAGEKVLNPLSELWRMGKALFTERGRAGVLMHFYRERKELGFTLLYGRSEAKELLPSLRKTVYKFYKPLIVASGLLAILLFLKDAALGATGSENACFACLFDDLQRWWDRLEWYEQGAVVLIAFATALLFVEFWPAVGMALTVSSVAGSGQEIAANIRDPKRMLSPSVAIALGTELVINRIPIGRLGPWLQARLQRFADNVMNTGAGKKAKDPLAPNAGHQGPGAGRSHDT</sequence>
<keyword evidence="2" id="KW-1133">Transmembrane helix</keyword>
<reference evidence="4" key="1">
    <citation type="journal article" date="2019" name="Int. J. Syst. Evol. Microbiol.">
        <title>The Global Catalogue of Microorganisms (GCM) 10K type strain sequencing project: providing services to taxonomists for standard genome sequencing and annotation.</title>
        <authorList>
            <consortium name="The Broad Institute Genomics Platform"/>
            <consortium name="The Broad Institute Genome Sequencing Center for Infectious Disease"/>
            <person name="Wu L."/>
            <person name="Ma J."/>
        </authorList>
    </citation>
    <scope>NUCLEOTIDE SEQUENCE [LARGE SCALE GENOMIC DNA]</scope>
    <source>
        <strain evidence="4">CCUG 57263</strain>
    </source>
</reference>
<organism evidence="3 4">
    <name type="scientific">Paenibacillus residui</name>
    <dbReference type="NCBI Taxonomy" id="629724"/>
    <lineage>
        <taxon>Bacteria</taxon>
        <taxon>Bacillati</taxon>
        <taxon>Bacillota</taxon>
        <taxon>Bacilli</taxon>
        <taxon>Bacillales</taxon>
        <taxon>Paenibacillaceae</taxon>
        <taxon>Paenibacillus</taxon>
    </lineage>
</organism>
<feature type="transmembrane region" description="Helical" evidence="2">
    <location>
        <begin position="135"/>
        <end position="155"/>
    </location>
</feature>
<dbReference type="EC" id="3.4.-.-" evidence="3"/>
<keyword evidence="3" id="KW-0645">Protease</keyword>
<feature type="transmembrane region" description="Helical" evidence="2">
    <location>
        <begin position="98"/>
        <end position="115"/>
    </location>
</feature>
<feature type="transmembrane region" description="Helical" evidence="2">
    <location>
        <begin position="68"/>
        <end position="86"/>
    </location>
</feature>
<feature type="transmembrane region" description="Helical" evidence="2">
    <location>
        <begin position="43"/>
        <end position="62"/>
    </location>
</feature>
<keyword evidence="3" id="KW-0378">Hydrolase</keyword>
<evidence type="ECO:0000256" key="2">
    <source>
        <dbReference type="SAM" id="Phobius"/>
    </source>
</evidence>
<feature type="region of interest" description="Disordered" evidence="1">
    <location>
        <begin position="530"/>
        <end position="556"/>
    </location>
</feature>
<name>A0ABW3DGJ8_9BACL</name>
<keyword evidence="2" id="KW-0472">Membrane</keyword>
<accession>A0ABW3DGJ8</accession>
<feature type="transmembrane region" description="Helical" evidence="2">
    <location>
        <begin position="390"/>
        <end position="407"/>
    </location>
</feature>
<keyword evidence="2" id="KW-0812">Transmembrane</keyword>
<dbReference type="Proteomes" id="UP001597120">
    <property type="component" value="Unassembled WGS sequence"/>
</dbReference>
<feature type="transmembrane region" description="Helical" evidence="2">
    <location>
        <begin position="261"/>
        <end position="280"/>
    </location>
</feature>
<dbReference type="GO" id="GO:0006508">
    <property type="term" value="P:proteolysis"/>
    <property type="evidence" value="ECO:0007669"/>
    <property type="project" value="UniProtKB-KW"/>
</dbReference>
<dbReference type="InterPro" id="IPR026898">
    <property type="entry name" value="PrsW"/>
</dbReference>
<dbReference type="Pfam" id="PF13367">
    <property type="entry name" value="PrsW-protease"/>
    <property type="match status" value="1"/>
</dbReference>
<evidence type="ECO:0000313" key="4">
    <source>
        <dbReference type="Proteomes" id="UP001597120"/>
    </source>
</evidence>
<feature type="transmembrane region" description="Helical" evidence="2">
    <location>
        <begin position="300"/>
        <end position="316"/>
    </location>
</feature>
<keyword evidence="4" id="KW-1185">Reference proteome</keyword>
<gene>
    <name evidence="3" type="ORF">ACFQ03_21080</name>
</gene>
<evidence type="ECO:0000313" key="3">
    <source>
        <dbReference type="EMBL" id="MFD0871637.1"/>
    </source>
</evidence>
<feature type="transmembrane region" description="Helical" evidence="2">
    <location>
        <begin position="438"/>
        <end position="456"/>
    </location>
</feature>